<feature type="domain" description="Protein kinase" evidence="5">
    <location>
        <begin position="115"/>
        <end position="389"/>
    </location>
</feature>
<dbReference type="Pfam" id="PF07714">
    <property type="entry name" value="PK_Tyr_Ser-Thr"/>
    <property type="match status" value="1"/>
</dbReference>
<sequence length="433" mass="48106">MKGVSWGIVIGATIGLVVGVLLAVAALLCIRLQKKRIRLRNSSSLRAATVPMRANGVEACAEPSDASTMDQDSPIHHEAEARGLSFWVEETKKRNPVSFSGIPKYLYKDLQKATLNFTTLIGQGAFGPVYKAQMPTGETVAVKVLSTNSKQGEKEFQSEVLLLGRLHHRNLVNLVGYCAEKGQYMLIYVYMTNGSLASHLYGEKLQPLSWDLRVNIALDVARGLEYLHDGAVPPVVHRDVKSANILLDNSMTARVADFGLSREEVVSRHVSNIRGTFGYLDPEYISSRSYTKKSDVYSFGVLLFELIAGRNPQQGLMEYVELAAMDAGGRDGWEEIADSRLDGLFDVRELNDLAALAYKCVSRVSRKRPSMRDIVQSITKIMNARHSRMRRSRRSMAATVENSVDIETSEYQSSQSEHQRDESIDSLSDLPDV</sequence>
<dbReference type="FunFam" id="1.10.510.10:FF:000495">
    <property type="entry name" value="calcium/calmodulin-regulated receptor-like kinase 1"/>
    <property type="match status" value="1"/>
</dbReference>
<gene>
    <name evidence="6" type="ORF">Cni_G05154</name>
</gene>
<evidence type="ECO:0000313" key="6">
    <source>
        <dbReference type="EMBL" id="WOK96447.1"/>
    </source>
</evidence>
<keyword evidence="1" id="KW-0547">Nucleotide-binding</keyword>
<evidence type="ECO:0000256" key="2">
    <source>
        <dbReference type="ARBA" id="ARBA00022840"/>
    </source>
</evidence>
<proteinExistence type="predicted"/>
<dbReference type="GO" id="GO:0004672">
    <property type="term" value="F:protein kinase activity"/>
    <property type="evidence" value="ECO:0007669"/>
    <property type="project" value="InterPro"/>
</dbReference>
<keyword evidence="4" id="KW-0472">Membrane</keyword>
<name>A0AAQ3JUQ0_9LILI</name>
<dbReference type="SMART" id="SM00220">
    <property type="entry name" value="S_TKc"/>
    <property type="match status" value="1"/>
</dbReference>
<dbReference type="SUPFAM" id="SSF56112">
    <property type="entry name" value="Protein kinase-like (PK-like)"/>
    <property type="match status" value="1"/>
</dbReference>
<dbReference type="CDD" id="cd14066">
    <property type="entry name" value="STKc_IRAK"/>
    <property type="match status" value="1"/>
</dbReference>
<keyword evidence="2" id="KW-0067">ATP-binding</keyword>
<dbReference type="InterPro" id="IPR011009">
    <property type="entry name" value="Kinase-like_dom_sf"/>
</dbReference>
<dbReference type="Gene3D" id="1.10.510.10">
    <property type="entry name" value="Transferase(Phosphotransferase) domain 1"/>
    <property type="match status" value="1"/>
</dbReference>
<feature type="compositionally biased region" description="Polar residues" evidence="3">
    <location>
        <begin position="400"/>
        <end position="416"/>
    </location>
</feature>
<feature type="transmembrane region" description="Helical" evidence="4">
    <location>
        <begin position="6"/>
        <end position="30"/>
    </location>
</feature>
<dbReference type="EMBL" id="CP136891">
    <property type="protein sequence ID" value="WOK96447.1"/>
    <property type="molecule type" value="Genomic_DNA"/>
</dbReference>
<accession>A0AAQ3JUQ0</accession>
<dbReference type="InterPro" id="IPR008271">
    <property type="entry name" value="Ser/Thr_kinase_AS"/>
</dbReference>
<evidence type="ECO:0000313" key="7">
    <source>
        <dbReference type="Proteomes" id="UP001327560"/>
    </source>
</evidence>
<reference evidence="6 7" key="1">
    <citation type="submission" date="2023-10" db="EMBL/GenBank/DDBJ databases">
        <title>Chromosome-scale genome assembly provides insights into flower coloration mechanisms of Canna indica.</title>
        <authorList>
            <person name="Li C."/>
        </authorList>
    </citation>
    <scope>NUCLEOTIDE SEQUENCE [LARGE SCALE GENOMIC DNA]</scope>
    <source>
        <tissue evidence="6">Flower</tissue>
    </source>
</reference>
<dbReference type="AlphaFoldDB" id="A0AAQ3JUQ0"/>
<evidence type="ECO:0000259" key="5">
    <source>
        <dbReference type="PROSITE" id="PS50011"/>
    </source>
</evidence>
<dbReference type="Gene3D" id="3.30.200.20">
    <property type="entry name" value="Phosphorylase Kinase, domain 1"/>
    <property type="match status" value="1"/>
</dbReference>
<organism evidence="6 7">
    <name type="scientific">Canna indica</name>
    <name type="common">Indian-shot</name>
    <dbReference type="NCBI Taxonomy" id="4628"/>
    <lineage>
        <taxon>Eukaryota</taxon>
        <taxon>Viridiplantae</taxon>
        <taxon>Streptophyta</taxon>
        <taxon>Embryophyta</taxon>
        <taxon>Tracheophyta</taxon>
        <taxon>Spermatophyta</taxon>
        <taxon>Magnoliopsida</taxon>
        <taxon>Liliopsida</taxon>
        <taxon>Zingiberales</taxon>
        <taxon>Cannaceae</taxon>
        <taxon>Canna</taxon>
    </lineage>
</organism>
<keyword evidence="4" id="KW-0812">Transmembrane</keyword>
<dbReference type="InterPro" id="IPR000719">
    <property type="entry name" value="Prot_kinase_dom"/>
</dbReference>
<feature type="region of interest" description="Disordered" evidence="3">
    <location>
        <begin position="386"/>
        <end position="433"/>
    </location>
</feature>
<keyword evidence="7" id="KW-1185">Reference proteome</keyword>
<dbReference type="PROSITE" id="PS50011">
    <property type="entry name" value="PROTEIN_KINASE_DOM"/>
    <property type="match status" value="1"/>
</dbReference>
<dbReference type="GO" id="GO:0005524">
    <property type="term" value="F:ATP binding"/>
    <property type="evidence" value="ECO:0007669"/>
    <property type="project" value="UniProtKB-KW"/>
</dbReference>
<dbReference type="Proteomes" id="UP001327560">
    <property type="component" value="Chromosome 2"/>
</dbReference>
<dbReference type="FunFam" id="3.30.200.20:FF:000274">
    <property type="entry name" value="Calcium/calmodulin-regulated receptor-like kinase 1"/>
    <property type="match status" value="1"/>
</dbReference>
<dbReference type="PANTHER" id="PTHR47989">
    <property type="entry name" value="OS01G0750732 PROTEIN"/>
    <property type="match status" value="1"/>
</dbReference>
<keyword evidence="4" id="KW-1133">Transmembrane helix</keyword>
<dbReference type="PANTHER" id="PTHR47989:SF24">
    <property type="entry name" value="CALCIUM_CALMODULIN-REGULATED RECEPTOR-LIKE KINASE 1 ISOFORM X1"/>
    <property type="match status" value="1"/>
</dbReference>
<evidence type="ECO:0000256" key="4">
    <source>
        <dbReference type="SAM" id="Phobius"/>
    </source>
</evidence>
<evidence type="ECO:0000256" key="1">
    <source>
        <dbReference type="ARBA" id="ARBA00022741"/>
    </source>
</evidence>
<protein>
    <recommendedName>
        <fullName evidence="5">Protein kinase domain-containing protein</fullName>
    </recommendedName>
</protein>
<dbReference type="PROSITE" id="PS00108">
    <property type="entry name" value="PROTEIN_KINASE_ST"/>
    <property type="match status" value="1"/>
</dbReference>
<dbReference type="InterPro" id="IPR001245">
    <property type="entry name" value="Ser-Thr/Tyr_kinase_cat_dom"/>
</dbReference>
<evidence type="ECO:0000256" key="3">
    <source>
        <dbReference type="SAM" id="MobiDB-lite"/>
    </source>
</evidence>